<proteinExistence type="inferred from homology"/>
<feature type="region of interest" description="Disordered" evidence="5">
    <location>
        <begin position="418"/>
        <end position="455"/>
    </location>
</feature>
<dbReference type="CDD" id="cd00143">
    <property type="entry name" value="PP2Cc"/>
    <property type="match status" value="1"/>
</dbReference>
<evidence type="ECO:0000256" key="2">
    <source>
        <dbReference type="ARBA" id="ARBA00022801"/>
    </source>
</evidence>
<name>A0A8C5C7P1_GADMO</name>
<dbReference type="GO" id="GO:0046872">
    <property type="term" value="F:metal ion binding"/>
    <property type="evidence" value="ECO:0007669"/>
    <property type="project" value="UniProtKB-KW"/>
</dbReference>
<keyword evidence="3 4" id="KW-0904">Protein phosphatase</keyword>
<dbReference type="GO" id="GO:0005634">
    <property type="term" value="C:nucleus"/>
    <property type="evidence" value="ECO:0007669"/>
    <property type="project" value="TreeGrafter"/>
</dbReference>
<keyword evidence="2 4" id="KW-0378">Hydrolase</keyword>
<sequence>MAEPDVRSFLRRLGEDFPSALGPEDPLPLRPLSRGAVGLEELQGESLELGLRLLGTWSTPPALSALLCQAAVAKVLQSDLSPFHCPPQTLANQEQEVDQDPVQLLQSDPFQRFFLNTLREVGVAWHRTPPTPPPSPTSFVPLCSVHAIRNARRKMEDRHVALEHFSTLFNLQDGVQRRYYGVFDGHGGVDAAVFAAAHLQVLLSQEAELRSAAAAAFRHAFQLTDQMFRDKAGRERLRSGSTGVAVLIQDQDLTLAWLGDSQALLVTQGHVVPLMEPHKPEREDERRRVEELGGCVTFSGCWRVNGTYAVSRAIGQSGGGGGGGGVRGQSGGGSEVSLEGGGSEVSLGGGAGLVWRWGVRGQSGGGGRSVWGGSEVSLEGGGSEVSLGGGRGSLEGGGGSEVSLGGGAGSVWGGVRGQSGGGVRGQTGWGVRGQSWGGGSRRSVWGGRGAIGQTG</sequence>
<dbReference type="InterPro" id="IPR001932">
    <property type="entry name" value="PPM-type_phosphatase-like_dom"/>
</dbReference>
<dbReference type="PANTHER" id="PTHR13832:SF233">
    <property type="entry name" value="PROTEIN PHOSPHATASE 1F"/>
    <property type="match status" value="1"/>
</dbReference>
<dbReference type="AlphaFoldDB" id="A0A8C5C7P1"/>
<dbReference type="SMART" id="SM00332">
    <property type="entry name" value="PP2Cc"/>
    <property type="match status" value="1"/>
</dbReference>
<dbReference type="PANTHER" id="PTHR13832">
    <property type="entry name" value="PROTEIN PHOSPHATASE 2C"/>
    <property type="match status" value="1"/>
</dbReference>
<dbReference type="PROSITE" id="PS51746">
    <property type="entry name" value="PPM_2"/>
    <property type="match status" value="1"/>
</dbReference>
<dbReference type="GO" id="GO:0004722">
    <property type="term" value="F:protein serine/threonine phosphatase activity"/>
    <property type="evidence" value="ECO:0007669"/>
    <property type="project" value="InterPro"/>
</dbReference>
<organism evidence="7 8">
    <name type="scientific">Gadus morhua</name>
    <name type="common">Atlantic cod</name>
    <dbReference type="NCBI Taxonomy" id="8049"/>
    <lineage>
        <taxon>Eukaryota</taxon>
        <taxon>Metazoa</taxon>
        <taxon>Chordata</taxon>
        <taxon>Craniata</taxon>
        <taxon>Vertebrata</taxon>
        <taxon>Euteleostomi</taxon>
        <taxon>Actinopterygii</taxon>
        <taxon>Neopterygii</taxon>
        <taxon>Teleostei</taxon>
        <taxon>Neoteleostei</taxon>
        <taxon>Acanthomorphata</taxon>
        <taxon>Zeiogadaria</taxon>
        <taxon>Gadariae</taxon>
        <taxon>Gadiformes</taxon>
        <taxon>Gadoidei</taxon>
        <taxon>Gadidae</taxon>
        <taxon>Gadus</taxon>
    </lineage>
</organism>
<evidence type="ECO:0000313" key="7">
    <source>
        <dbReference type="Ensembl" id="ENSGMOP00000056250.1"/>
    </source>
</evidence>
<dbReference type="GO" id="GO:0005829">
    <property type="term" value="C:cytosol"/>
    <property type="evidence" value="ECO:0007669"/>
    <property type="project" value="TreeGrafter"/>
</dbReference>
<dbReference type="Pfam" id="PF00481">
    <property type="entry name" value="PP2C"/>
    <property type="match status" value="1"/>
</dbReference>
<feature type="region of interest" description="Disordered" evidence="5">
    <location>
        <begin position="363"/>
        <end position="400"/>
    </location>
</feature>
<evidence type="ECO:0000256" key="3">
    <source>
        <dbReference type="ARBA" id="ARBA00022912"/>
    </source>
</evidence>
<keyword evidence="1" id="KW-0479">Metal-binding</keyword>
<comment type="similarity">
    <text evidence="4">Belongs to the PP2C family.</text>
</comment>
<evidence type="ECO:0000256" key="4">
    <source>
        <dbReference type="RuleBase" id="RU003465"/>
    </source>
</evidence>
<dbReference type="SUPFAM" id="SSF81606">
    <property type="entry name" value="PP2C-like"/>
    <property type="match status" value="1"/>
</dbReference>
<reference evidence="7" key="1">
    <citation type="submission" date="2025-08" db="UniProtKB">
        <authorList>
            <consortium name="Ensembl"/>
        </authorList>
    </citation>
    <scope>IDENTIFICATION</scope>
</reference>
<keyword evidence="8" id="KW-1185">Reference proteome</keyword>
<dbReference type="InterPro" id="IPR015655">
    <property type="entry name" value="PP2C"/>
</dbReference>
<evidence type="ECO:0000256" key="5">
    <source>
        <dbReference type="SAM" id="MobiDB-lite"/>
    </source>
</evidence>
<reference evidence="7" key="2">
    <citation type="submission" date="2025-09" db="UniProtKB">
        <authorList>
            <consortium name="Ensembl"/>
        </authorList>
    </citation>
    <scope>IDENTIFICATION</scope>
</reference>
<dbReference type="InterPro" id="IPR036457">
    <property type="entry name" value="PPM-type-like_dom_sf"/>
</dbReference>
<dbReference type="Ensembl" id="ENSGMOT00000052567.1">
    <property type="protein sequence ID" value="ENSGMOP00000056250.1"/>
    <property type="gene ID" value="ENSGMOG00000023154.1"/>
</dbReference>
<accession>A0A8C5C7P1</accession>
<dbReference type="PROSITE" id="PS01032">
    <property type="entry name" value="PPM_1"/>
    <property type="match status" value="1"/>
</dbReference>
<feature type="domain" description="PPM-type phosphatase" evidence="6">
    <location>
        <begin position="142"/>
        <end position="455"/>
    </location>
</feature>
<dbReference type="Gene3D" id="3.60.40.10">
    <property type="entry name" value="PPM-type phosphatase domain"/>
    <property type="match status" value="1"/>
</dbReference>
<dbReference type="GeneTree" id="ENSGT00940000158884"/>
<feature type="compositionally biased region" description="Gly residues" evidence="5">
    <location>
        <begin position="379"/>
        <end position="400"/>
    </location>
</feature>
<feature type="region of interest" description="Disordered" evidence="5">
    <location>
        <begin position="316"/>
        <end position="344"/>
    </location>
</feature>
<dbReference type="Proteomes" id="UP000694546">
    <property type="component" value="Chromosome 11"/>
</dbReference>
<protein>
    <submittedName>
        <fullName evidence="7">Protein phosphatase, Mg2+/Mn2+ dependent, 1F</fullName>
    </submittedName>
</protein>
<evidence type="ECO:0000259" key="6">
    <source>
        <dbReference type="PROSITE" id="PS51746"/>
    </source>
</evidence>
<evidence type="ECO:0000313" key="8">
    <source>
        <dbReference type="Proteomes" id="UP000694546"/>
    </source>
</evidence>
<evidence type="ECO:0000256" key="1">
    <source>
        <dbReference type="ARBA" id="ARBA00022723"/>
    </source>
</evidence>
<dbReference type="InterPro" id="IPR000222">
    <property type="entry name" value="PP2C_BS"/>
</dbReference>